<accession>A0A346XU81</accession>
<dbReference type="InterPro" id="IPR041657">
    <property type="entry name" value="HTH_17"/>
</dbReference>
<dbReference type="Pfam" id="PF12728">
    <property type="entry name" value="HTH_17"/>
    <property type="match status" value="1"/>
</dbReference>
<proteinExistence type="predicted"/>
<dbReference type="AlphaFoldDB" id="A0A346XU81"/>
<organism evidence="2 3">
    <name type="scientific">Euzebya pacifica</name>
    <dbReference type="NCBI Taxonomy" id="1608957"/>
    <lineage>
        <taxon>Bacteria</taxon>
        <taxon>Bacillati</taxon>
        <taxon>Actinomycetota</taxon>
        <taxon>Nitriliruptoria</taxon>
        <taxon>Euzebyales</taxon>
    </lineage>
</organism>
<dbReference type="OrthoDB" id="197041at2"/>
<evidence type="ECO:0000313" key="2">
    <source>
        <dbReference type="EMBL" id="AXV05778.1"/>
    </source>
</evidence>
<dbReference type="Proteomes" id="UP000264006">
    <property type="component" value="Chromosome"/>
</dbReference>
<dbReference type="SUPFAM" id="SSF46955">
    <property type="entry name" value="Putative DNA-binding domain"/>
    <property type="match status" value="1"/>
</dbReference>
<dbReference type="EMBL" id="CP031165">
    <property type="protein sequence ID" value="AXV05778.1"/>
    <property type="molecule type" value="Genomic_DNA"/>
</dbReference>
<sequence length="66" mass="7609">MPTEALIDVDQAADRLGVSVRWIRRAVAQRTIPFIKVGHYVRFEPSALDAYVDTNRVDAQTPWLRR</sequence>
<feature type="domain" description="Helix-turn-helix" evidence="1">
    <location>
        <begin position="7"/>
        <end position="55"/>
    </location>
</feature>
<keyword evidence="3" id="KW-1185">Reference proteome</keyword>
<dbReference type="NCBIfam" id="TIGR01764">
    <property type="entry name" value="excise"/>
    <property type="match status" value="1"/>
</dbReference>
<evidence type="ECO:0000259" key="1">
    <source>
        <dbReference type="Pfam" id="PF12728"/>
    </source>
</evidence>
<dbReference type="KEGG" id="euz:DVS28_a1077"/>
<evidence type="ECO:0000313" key="3">
    <source>
        <dbReference type="Proteomes" id="UP000264006"/>
    </source>
</evidence>
<dbReference type="GO" id="GO:0003677">
    <property type="term" value="F:DNA binding"/>
    <property type="evidence" value="ECO:0007669"/>
    <property type="project" value="InterPro"/>
</dbReference>
<dbReference type="InterPro" id="IPR009061">
    <property type="entry name" value="DNA-bd_dom_put_sf"/>
</dbReference>
<gene>
    <name evidence="2" type="ORF">DVS28_a1077</name>
</gene>
<protein>
    <recommendedName>
        <fullName evidence="1">Helix-turn-helix domain-containing protein</fullName>
    </recommendedName>
</protein>
<reference evidence="2 3" key="1">
    <citation type="submission" date="2018-09" db="EMBL/GenBank/DDBJ databases">
        <title>Complete genome sequence of Euzebya sp. DY32-46 isolated from seawater of Pacific Ocean.</title>
        <authorList>
            <person name="Xu L."/>
            <person name="Wu Y.-H."/>
            <person name="Xu X.-W."/>
        </authorList>
    </citation>
    <scope>NUCLEOTIDE SEQUENCE [LARGE SCALE GENOMIC DNA]</scope>
    <source>
        <strain evidence="2 3">DY32-46</strain>
    </source>
</reference>
<dbReference type="RefSeq" id="WP_114590530.1">
    <property type="nucleotide sequence ID" value="NZ_CP031165.1"/>
</dbReference>
<name>A0A346XU81_9ACTN</name>
<dbReference type="InterPro" id="IPR010093">
    <property type="entry name" value="SinI_DNA-bd"/>
</dbReference>